<dbReference type="HOGENOM" id="CLU_750075_0_0_1"/>
<feature type="compositionally biased region" description="Low complexity" evidence="4">
    <location>
        <begin position="170"/>
        <end position="183"/>
    </location>
</feature>
<comment type="caution">
    <text evidence="5">The sequence shown here is derived from an EMBL/GenBank/DDBJ whole genome shotgun (WGS) entry which is preliminary data.</text>
</comment>
<proteinExistence type="predicted"/>
<sequence>MPRGKPRSKASERDFPYDSIRKILSHAIDVNTALVTLTVLAKSNIRAELSEWDIQEHQPALLAQYWASFKPKTRQDVLGIGELYHPFRILRHRRVRGQWQALVQWLGYSLDNEDVSWEPASKLRHDAPDVMLDYIPYVDDEVAKAALLGPLAPVDGEEDEDKEEQEDAKPAPVAVATTPAAKPNGKRKRESLADGEQSTDKRRRSSRYESTPATKPPAAKPSSIAKRNPSETAQTTPKSTTSTRRQSKIATTTEDAPNGLASSARVPARRKSTRASSAGAAIAAAIAAAAAAAAEAAPEPERLSPADIPRTMLWFMDDFTVGDMQKVCRFIDEHCTGKLRLPLYSGGDWDGKAASGRWEDVFMVSPLGRLGRYDDEEEEEKEE</sequence>
<evidence type="ECO:0000313" key="6">
    <source>
        <dbReference type="Proteomes" id="UP000014480"/>
    </source>
</evidence>
<evidence type="ECO:0000256" key="4">
    <source>
        <dbReference type="SAM" id="MobiDB-lite"/>
    </source>
</evidence>
<accession>N4VDW1</accession>
<reference evidence="6" key="2">
    <citation type="journal article" date="2019" name="Mol. Plant Microbe Interact.">
        <title>Genome sequence resources for four phytopathogenic fungi from the Colletotrichum orbiculare species complex.</title>
        <authorList>
            <person name="Gan P."/>
            <person name="Tsushima A."/>
            <person name="Narusaka M."/>
            <person name="Narusaka Y."/>
            <person name="Takano Y."/>
            <person name="Kubo Y."/>
            <person name="Shirasu K."/>
        </authorList>
    </citation>
    <scope>GENOME REANNOTATION</scope>
    <source>
        <strain evidence="6">104-T / ATCC 96160 / CBS 514.97 / LARS 414 / MAFF 240422</strain>
    </source>
</reference>
<dbReference type="InterPro" id="IPR016197">
    <property type="entry name" value="Chromo-like_dom_sf"/>
</dbReference>
<evidence type="ECO:0000256" key="2">
    <source>
        <dbReference type="ARBA" id="ARBA00011353"/>
    </source>
</evidence>
<evidence type="ECO:0000256" key="3">
    <source>
        <dbReference type="ARBA" id="ARBA00023242"/>
    </source>
</evidence>
<organism evidence="5 6">
    <name type="scientific">Colletotrichum orbiculare (strain 104-T / ATCC 96160 / CBS 514.97 / LARS 414 / MAFF 240422)</name>
    <name type="common">Cucumber anthracnose fungus</name>
    <name type="synonym">Colletotrichum lagenarium</name>
    <dbReference type="NCBI Taxonomy" id="1213857"/>
    <lineage>
        <taxon>Eukaryota</taxon>
        <taxon>Fungi</taxon>
        <taxon>Dikarya</taxon>
        <taxon>Ascomycota</taxon>
        <taxon>Pezizomycotina</taxon>
        <taxon>Sordariomycetes</taxon>
        <taxon>Hypocreomycetidae</taxon>
        <taxon>Glomerellales</taxon>
        <taxon>Glomerellaceae</taxon>
        <taxon>Colletotrichum</taxon>
        <taxon>Colletotrichum orbiculare species complex</taxon>
    </lineage>
</organism>
<dbReference type="GO" id="GO:0005634">
    <property type="term" value="C:nucleus"/>
    <property type="evidence" value="ECO:0007669"/>
    <property type="project" value="UniProtKB-SubCell"/>
</dbReference>
<dbReference type="PANTHER" id="PTHR22812">
    <property type="entry name" value="CHROMOBOX PROTEIN"/>
    <property type="match status" value="1"/>
</dbReference>
<protein>
    <submittedName>
        <fullName evidence="5">Uncharacterized protein</fullName>
    </submittedName>
</protein>
<dbReference type="Proteomes" id="UP000014480">
    <property type="component" value="Unassembled WGS sequence"/>
</dbReference>
<dbReference type="InterPro" id="IPR000953">
    <property type="entry name" value="Chromo/chromo_shadow_dom"/>
</dbReference>
<dbReference type="SUPFAM" id="SSF54160">
    <property type="entry name" value="Chromo domain-like"/>
    <property type="match status" value="1"/>
</dbReference>
<dbReference type="PROSITE" id="PS50013">
    <property type="entry name" value="CHROMO_2"/>
    <property type="match status" value="1"/>
</dbReference>
<keyword evidence="3" id="KW-0539">Nucleus</keyword>
<gene>
    <name evidence="5" type="ORF">Cob_v004769</name>
</gene>
<dbReference type="AlphaFoldDB" id="N4VDW1"/>
<comment type="subcellular location">
    <subcellularLocation>
        <location evidence="1">Nucleus</location>
    </subcellularLocation>
</comment>
<dbReference type="EMBL" id="AMCV02000011">
    <property type="protein sequence ID" value="TDZ22226.1"/>
    <property type="molecule type" value="Genomic_DNA"/>
</dbReference>
<name>N4VDW1_COLOR</name>
<dbReference type="InterPro" id="IPR051219">
    <property type="entry name" value="Heterochromatin_chromo-domain"/>
</dbReference>
<dbReference type="CDD" id="cd00024">
    <property type="entry name" value="CD_CSD"/>
    <property type="match status" value="1"/>
</dbReference>
<dbReference type="InterPro" id="IPR023780">
    <property type="entry name" value="Chromo_domain"/>
</dbReference>
<reference evidence="6" key="1">
    <citation type="journal article" date="2013" name="New Phytol.">
        <title>Comparative genomic and transcriptomic analyses reveal the hemibiotrophic stage shift of Colletotrichum fungi.</title>
        <authorList>
            <person name="Gan P."/>
            <person name="Ikeda K."/>
            <person name="Irieda H."/>
            <person name="Narusaka M."/>
            <person name="O'Connell R.J."/>
            <person name="Narusaka Y."/>
            <person name="Takano Y."/>
            <person name="Kubo Y."/>
            <person name="Shirasu K."/>
        </authorList>
    </citation>
    <scope>NUCLEOTIDE SEQUENCE [LARGE SCALE GENOMIC DNA]</scope>
    <source>
        <strain evidence="6">104-T / ATCC 96160 / CBS 514.97 / LARS 414 / MAFF 240422</strain>
    </source>
</reference>
<comment type="subunit">
    <text evidence="2">Component of the NuA4 histone acetyltransferase complex.</text>
</comment>
<dbReference type="STRING" id="1213857.N4VDW1"/>
<dbReference type="eggNOG" id="ENOG502T3U6">
    <property type="taxonomic scope" value="Eukaryota"/>
</dbReference>
<dbReference type="Gene3D" id="2.40.50.40">
    <property type="match status" value="1"/>
</dbReference>
<feature type="compositionally biased region" description="Acidic residues" evidence="4">
    <location>
        <begin position="155"/>
        <end position="166"/>
    </location>
</feature>
<evidence type="ECO:0000313" key="5">
    <source>
        <dbReference type="EMBL" id="TDZ22226.1"/>
    </source>
</evidence>
<feature type="region of interest" description="Disordered" evidence="4">
    <location>
        <begin position="153"/>
        <end position="272"/>
    </location>
</feature>
<evidence type="ECO:0000256" key="1">
    <source>
        <dbReference type="ARBA" id="ARBA00004123"/>
    </source>
</evidence>
<feature type="compositionally biased region" description="Low complexity" evidence="4">
    <location>
        <begin position="220"/>
        <end position="244"/>
    </location>
</feature>
<dbReference type="Pfam" id="PF00385">
    <property type="entry name" value="Chromo"/>
    <property type="match status" value="1"/>
</dbReference>
<dbReference type="OrthoDB" id="433924at2759"/>
<keyword evidence="6" id="KW-1185">Reference proteome</keyword>
<dbReference type="GO" id="GO:0006338">
    <property type="term" value="P:chromatin remodeling"/>
    <property type="evidence" value="ECO:0007669"/>
    <property type="project" value="UniProtKB-ARBA"/>
</dbReference>